<evidence type="ECO:0000256" key="1">
    <source>
        <dbReference type="SAM" id="Coils"/>
    </source>
</evidence>
<accession>A0AA39YB60</accession>
<dbReference type="PANTHER" id="PTHR33488">
    <property type="entry name" value="ZGC:162509"/>
    <property type="match status" value="1"/>
</dbReference>
<feature type="coiled-coil region" evidence="1">
    <location>
        <begin position="200"/>
        <end position="248"/>
    </location>
</feature>
<dbReference type="Proteomes" id="UP001174936">
    <property type="component" value="Unassembled WGS sequence"/>
</dbReference>
<dbReference type="EMBL" id="JAULSV010000003">
    <property type="protein sequence ID" value="KAK0648356.1"/>
    <property type="molecule type" value="Genomic_DNA"/>
</dbReference>
<proteinExistence type="predicted"/>
<dbReference type="PANTHER" id="PTHR33488:SF2">
    <property type="entry name" value="EARLY ENDOSOME ANTIGEN 1-LIKE"/>
    <property type="match status" value="1"/>
</dbReference>
<comment type="caution">
    <text evidence="2">The sequence shown here is derived from an EMBL/GenBank/DDBJ whole genome shotgun (WGS) entry which is preliminary data.</text>
</comment>
<dbReference type="AlphaFoldDB" id="A0AA39YB60"/>
<evidence type="ECO:0000313" key="3">
    <source>
        <dbReference type="Proteomes" id="UP001174936"/>
    </source>
</evidence>
<organism evidence="2 3">
    <name type="scientific">Cercophora newfieldiana</name>
    <dbReference type="NCBI Taxonomy" id="92897"/>
    <lineage>
        <taxon>Eukaryota</taxon>
        <taxon>Fungi</taxon>
        <taxon>Dikarya</taxon>
        <taxon>Ascomycota</taxon>
        <taxon>Pezizomycotina</taxon>
        <taxon>Sordariomycetes</taxon>
        <taxon>Sordariomycetidae</taxon>
        <taxon>Sordariales</taxon>
        <taxon>Lasiosphaeriaceae</taxon>
        <taxon>Cercophora</taxon>
    </lineage>
</organism>
<name>A0AA39YB60_9PEZI</name>
<sequence>MELDRQKSQFAIQLQKASDVVLRDLRRNTAFSDAHWADVLTVAPQSISVMSILFKTSASKAAADMKVSKERKRINDTDDYLPSQYFHTNLVACGNLGRLAFLDAESEMGTINSIAADKISEYGSIQYILNLLQHDPKGAKQRLRRELEVIRGDSQASLEAAKRIEKRFRGWYLFILTLEEVCSNKHCETIDEEKEVEFGRAKMEEQKALKDQERVRLERNIQKLNENLDAAEKDVLEAQKTLENINSSARDKAQTNEDALEAMKLFKVNKHLGGYLLKPITGITRSIAEQQRKEYIQWKKEERERERLAAEKYLRGCKDRVQAVGDKIREAHKGLGEEKESLEGTQKELLELVGTLNRLKSKTDEFEAILEILKMSKTSLMDLKRNVENLISFFRKILNQVDSTLLTFRSFFSPIDMAIEEADMGGTEMKLGRTDQNRVLQSAFKLQTSFAAIATVSSMYINVSSQQIRPTLNRMEALDKVRTDAEWERESKEFMLYCESRSNDIRAMITGMNDVGLEQEMRESAGALRRSAIEG</sequence>
<protein>
    <submittedName>
        <fullName evidence="2">Uncharacterized protein</fullName>
    </submittedName>
</protein>
<keyword evidence="3" id="KW-1185">Reference proteome</keyword>
<reference evidence="2" key="1">
    <citation type="submission" date="2023-06" db="EMBL/GenBank/DDBJ databases">
        <title>Genome-scale phylogeny and comparative genomics of the fungal order Sordariales.</title>
        <authorList>
            <consortium name="Lawrence Berkeley National Laboratory"/>
            <person name="Hensen N."/>
            <person name="Bonometti L."/>
            <person name="Westerberg I."/>
            <person name="Brannstrom I.O."/>
            <person name="Guillou S."/>
            <person name="Cros-Aarteil S."/>
            <person name="Calhoun S."/>
            <person name="Haridas S."/>
            <person name="Kuo A."/>
            <person name="Mondo S."/>
            <person name="Pangilinan J."/>
            <person name="Riley R."/>
            <person name="Labutti K."/>
            <person name="Andreopoulos B."/>
            <person name="Lipzen A."/>
            <person name="Chen C."/>
            <person name="Yanf M."/>
            <person name="Daum C."/>
            <person name="Ng V."/>
            <person name="Clum A."/>
            <person name="Steindorff A."/>
            <person name="Ohm R."/>
            <person name="Martin F."/>
            <person name="Silar P."/>
            <person name="Natvig D."/>
            <person name="Lalanne C."/>
            <person name="Gautier V."/>
            <person name="Ament-Velasquez S.L."/>
            <person name="Kruys A."/>
            <person name="Hutchinson M.I."/>
            <person name="Powell A.J."/>
            <person name="Barry K."/>
            <person name="Miller A.N."/>
            <person name="Grigoriev I.V."/>
            <person name="Debuchy R."/>
            <person name="Gladieux P."/>
            <person name="Thoren M.H."/>
            <person name="Johannesson H."/>
        </authorList>
    </citation>
    <scope>NUCLEOTIDE SEQUENCE</scope>
    <source>
        <strain evidence="2">SMH2532-1</strain>
    </source>
</reference>
<evidence type="ECO:0000313" key="2">
    <source>
        <dbReference type="EMBL" id="KAK0648356.1"/>
    </source>
</evidence>
<gene>
    <name evidence="2" type="ORF">B0T16DRAFT_408077</name>
</gene>
<keyword evidence="1" id="KW-0175">Coiled coil</keyword>